<evidence type="ECO:0000256" key="2">
    <source>
        <dbReference type="ARBA" id="ARBA00008072"/>
    </source>
</evidence>
<dbReference type="InterPro" id="IPR013149">
    <property type="entry name" value="ADH-like_C"/>
</dbReference>
<comment type="cofactor">
    <cofactor evidence="1 6">
        <name>Zn(2+)</name>
        <dbReference type="ChEBI" id="CHEBI:29105"/>
    </cofactor>
</comment>
<gene>
    <name evidence="9" type="ORF">AMS68_003348</name>
</gene>
<evidence type="ECO:0000256" key="1">
    <source>
        <dbReference type="ARBA" id="ARBA00001947"/>
    </source>
</evidence>
<dbReference type="GO" id="GO:0008270">
    <property type="term" value="F:zinc ion binding"/>
    <property type="evidence" value="ECO:0007669"/>
    <property type="project" value="InterPro"/>
</dbReference>
<dbReference type="InterPro" id="IPR002328">
    <property type="entry name" value="ADH_Zn_CS"/>
</dbReference>
<evidence type="ECO:0000256" key="7">
    <source>
        <dbReference type="SAM" id="MobiDB-lite"/>
    </source>
</evidence>
<dbReference type="GO" id="GO:0034079">
    <property type="term" value="P:butanediol biosynthetic process"/>
    <property type="evidence" value="ECO:0007669"/>
    <property type="project" value="TreeGrafter"/>
</dbReference>
<dbReference type="OrthoDB" id="3941538at2759"/>
<dbReference type="PROSITE" id="PS00059">
    <property type="entry name" value="ADH_ZINC"/>
    <property type="match status" value="1"/>
</dbReference>
<name>A0A6H0XT39_9PEZI</name>
<protein>
    <recommendedName>
        <fullName evidence="8">Enoyl reductase (ER) domain-containing protein</fullName>
    </recommendedName>
</protein>
<feature type="domain" description="Enoyl reductase (ER)" evidence="8">
    <location>
        <begin position="30"/>
        <end position="375"/>
    </location>
</feature>
<feature type="compositionally biased region" description="Polar residues" evidence="7">
    <location>
        <begin position="1"/>
        <end position="22"/>
    </location>
</feature>
<dbReference type="GO" id="GO:0005737">
    <property type="term" value="C:cytoplasm"/>
    <property type="evidence" value="ECO:0007669"/>
    <property type="project" value="TreeGrafter"/>
</dbReference>
<evidence type="ECO:0000313" key="9">
    <source>
        <dbReference type="EMBL" id="QIW97830.1"/>
    </source>
</evidence>
<sequence length="382" mass="41078">MTTQHGVPPLEQSQSAPTSSKQMKAVRFHGREDIRLDSVPEPVCGKGQIKVKPAWCGICGRRSDLHEYLGGPSLCPTEPHAITGECVPLTFGHEFSGTIEAIGEEVSSRFKVGQRVCVQPIIYDGTCGACEEGLINCCYNNGFVGLSGWGGGLSEHIVVPEYAIVPVPDNVGLDVAALVEPLAVGWHAVAASPYKDGDAVLILGGGPIGLSVIQALKARGCQKIIVSEVSAMRKQYAKDFGAHHILDPSKEDIVARCLELCDNQGVHVAFDAAGVQVALTAAFKAIRVRGTMVNIAIWEKPAYLQMNDIVFRERHYMGVATYLKGDFEAVLEAISSGRMVNVEQMITKRIGLDEVVEGGFQTLIKEKDKQVKILVRAGSGEV</sequence>
<keyword evidence="4 6" id="KW-0862">Zinc</keyword>
<reference evidence="9 10" key="1">
    <citation type="journal article" date="2016" name="Sci. Rep.">
        <title>Peltaster fructicola genome reveals evolution from an invasive phytopathogen to an ectophytic parasite.</title>
        <authorList>
            <person name="Xu C."/>
            <person name="Chen H."/>
            <person name="Gleason M.L."/>
            <person name="Xu J.R."/>
            <person name="Liu H."/>
            <person name="Zhang R."/>
            <person name="Sun G."/>
        </authorList>
    </citation>
    <scope>NUCLEOTIDE SEQUENCE [LARGE SCALE GENOMIC DNA]</scope>
    <source>
        <strain evidence="9 10">LNHT1506</strain>
    </source>
</reference>
<dbReference type="GO" id="GO:0000721">
    <property type="term" value="F:(R,R)-butanediol dehydrogenase activity"/>
    <property type="evidence" value="ECO:0007669"/>
    <property type="project" value="TreeGrafter"/>
</dbReference>
<dbReference type="CDD" id="cd08233">
    <property type="entry name" value="butanediol_DH_like"/>
    <property type="match status" value="1"/>
</dbReference>
<accession>A0A6H0XT39</accession>
<comment type="similarity">
    <text evidence="2 6">Belongs to the zinc-containing alcohol dehydrogenase family.</text>
</comment>
<dbReference type="Gene3D" id="3.90.180.10">
    <property type="entry name" value="Medium-chain alcohol dehydrogenases, catalytic domain"/>
    <property type="match status" value="1"/>
</dbReference>
<dbReference type="Pfam" id="PF08240">
    <property type="entry name" value="ADH_N"/>
    <property type="match status" value="1"/>
</dbReference>
<dbReference type="InterPro" id="IPR011032">
    <property type="entry name" value="GroES-like_sf"/>
</dbReference>
<feature type="region of interest" description="Disordered" evidence="7">
    <location>
        <begin position="1"/>
        <end position="23"/>
    </location>
</feature>
<organism evidence="9 10">
    <name type="scientific">Peltaster fructicola</name>
    <dbReference type="NCBI Taxonomy" id="286661"/>
    <lineage>
        <taxon>Eukaryota</taxon>
        <taxon>Fungi</taxon>
        <taxon>Dikarya</taxon>
        <taxon>Ascomycota</taxon>
        <taxon>Pezizomycotina</taxon>
        <taxon>Dothideomycetes</taxon>
        <taxon>Dothideomycetes incertae sedis</taxon>
        <taxon>Peltaster</taxon>
    </lineage>
</organism>
<dbReference type="SUPFAM" id="SSF51735">
    <property type="entry name" value="NAD(P)-binding Rossmann-fold domains"/>
    <property type="match status" value="1"/>
</dbReference>
<evidence type="ECO:0000256" key="3">
    <source>
        <dbReference type="ARBA" id="ARBA00022723"/>
    </source>
</evidence>
<dbReference type="Proteomes" id="UP000503462">
    <property type="component" value="Chromosome 2"/>
</dbReference>
<dbReference type="SMART" id="SM00829">
    <property type="entry name" value="PKS_ER"/>
    <property type="match status" value="1"/>
</dbReference>
<evidence type="ECO:0000313" key="10">
    <source>
        <dbReference type="Proteomes" id="UP000503462"/>
    </source>
</evidence>
<dbReference type="InterPro" id="IPR013154">
    <property type="entry name" value="ADH-like_N"/>
</dbReference>
<dbReference type="SUPFAM" id="SSF50129">
    <property type="entry name" value="GroES-like"/>
    <property type="match status" value="1"/>
</dbReference>
<keyword evidence="10" id="KW-1185">Reference proteome</keyword>
<dbReference type="Gene3D" id="3.40.50.720">
    <property type="entry name" value="NAD(P)-binding Rossmann-like Domain"/>
    <property type="match status" value="1"/>
</dbReference>
<dbReference type="AlphaFoldDB" id="A0A6H0XT39"/>
<proteinExistence type="inferred from homology"/>
<dbReference type="Pfam" id="PF00107">
    <property type="entry name" value="ADH_zinc_N"/>
    <property type="match status" value="1"/>
</dbReference>
<dbReference type="PANTHER" id="PTHR43161:SF23">
    <property type="entry name" value="(R,R)-BUTANEDIOL DEHYDROGENASE-RELATED"/>
    <property type="match status" value="1"/>
</dbReference>
<keyword evidence="3 6" id="KW-0479">Metal-binding</keyword>
<evidence type="ECO:0000256" key="6">
    <source>
        <dbReference type="RuleBase" id="RU361277"/>
    </source>
</evidence>
<evidence type="ECO:0000259" key="8">
    <source>
        <dbReference type="SMART" id="SM00829"/>
    </source>
</evidence>
<dbReference type="InterPro" id="IPR020843">
    <property type="entry name" value="ER"/>
</dbReference>
<evidence type="ECO:0000256" key="4">
    <source>
        <dbReference type="ARBA" id="ARBA00022833"/>
    </source>
</evidence>
<dbReference type="InterPro" id="IPR036291">
    <property type="entry name" value="NAD(P)-bd_dom_sf"/>
</dbReference>
<dbReference type="PANTHER" id="PTHR43161">
    <property type="entry name" value="SORBITOL DEHYDROGENASE"/>
    <property type="match status" value="1"/>
</dbReference>
<keyword evidence="5" id="KW-0560">Oxidoreductase</keyword>
<dbReference type="EMBL" id="CP051140">
    <property type="protein sequence ID" value="QIW97830.1"/>
    <property type="molecule type" value="Genomic_DNA"/>
</dbReference>
<evidence type="ECO:0000256" key="5">
    <source>
        <dbReference type="ARBA" id="ARBA00023002"/>
    </source>
</evidence>